<dbReference type="RefSeq" id="WP_173788830.1">
    <property type="nucleotide sequence ID" value="NZ_JACOOX010000002.1"/>
</dbReference>
<gene>
    <name evidence="1" type="ORF">H8S09_04155</name>
</gene>
<comment type="caution">
    <text evidence="1">The sequence shown here is derived from an EMBL/GenBank/DDBJ whole genome shotgun (WGS) entry which is preliminary data.</text>
</comment>
<dbReference type="EMBL" id="JACOOX010000002">
    <property type="protein sequence ID" value="MBC5662093.1"/>
    <property type="molecule type" value="Genomic_DNA"/>
</dbReference>
<dbReference type="InterPro" id="IPR016621">
    <property type="entry name" value="UCP014543"/>
</dbReference>
<reference evidence="1 2" key="1">
    <citation type="submission" date="2020-08" db="EMBL/GenBank/DDBJ databases">
        <title>Genome public.</title>
        <authorList>
            <person name="Liu C."/>
            <person name="Sun Q."/>
        </authorList>
    </citation>
    <scope>NUCLEOTIDE SEQUENCE [LARGE SCALE GENOMIC DNA]</scope>
    <source>
        <strain evidence="1 2">NSJ-10</strain>
    </source>
</reference>
<evidence type="ECO:0000313" key="2">
    <source>
        <dbReference type="Proteomes" id="UP000615234"/>
    </source>
</evidence>
<dbReference type="Proteomes" id="UP000615234">
    <property type="component" value="Unassembled WGS sequence"/>
</dbReference>
<dbReference type="AlphaFoldDB" id="A0A8I0DRI0"/>
<name>A0A8I0DRI0_9FIRM</name>
<accession>A0A8I0DRI0</accession>
<keyword evidence="2" id="KW-1185">Reference proteome</keyword>
<organism evidence="1 2">
    <name type="scientific">Coprococcus hominis</name>
    <name type="common">ex Liu et al. 2022</name>
    <dbReference type="NCBI Taxonomy" id="2763039"/>
    <lineage>
        <taxon>Bacteria</taxon>
        <taxon>Bacillati</taxon>
        <taxon>Bacillota</taxon>
        <taxon>Clostridia</taxon>
        <taxon>Lachnospirales</taxon>
        <taxon>Lachnospiraceae</taxon>
        <taxon>Coprococcus</taxon>
    </lineage>
</organism>
<protein>
    <submittedName>
        <fullName evidence="1">DUF3783 domain-containing protein</fullName>
    </submittedName>
</protein>
<sequence>MEKLVLIHVDDIEYHKIQNIASRMKITVDRIQEEIVTANYKLGELVNGVYKNAADTIDGTGREQENVTGHSSETGVMNAQAKSSADSLILVCNLKEKRLDKMLFELRHAEVKVMYKAILTPSNQNWTVPMLMQELRRERFAMMRK</sequence>
<evidence type="ECO:0000313" key="1">
    <source>
        <dbReference type="EMBL" id="MBC5662093.1"/>
    </source>
</evidence>
<dbReference type="Pfam" id="PF12646">
    <property type="entry name" value="DUF3783"/>
    <property type="match status" value="1"/>
</dbReference>
<proteinExistence type="predicted"/>